<evidence type="ECO:0000256" key="1">
    <source>
        <dbReference type="SAM" id="Phobius"/>
    </source>
</evidence>
<gene>
    <name evidence="3" type="ORF">DAMO_0162</name>
</gene>
<feature type="transmembrane region" description="Helical" evidence="1">
    <location>
        <begin position="386"/>
        <end position="407"/>
    </location>
</feature>
<feature type="transmembrane region" description="Helical" evidence="1">
    <location>
        <begin position="460"/>
        <end position="480"/>
    </location>
</feature>
<feature type="transmembrane region" description="Helical" evidence="1">
    <location>
        <begin position="486"/>
        <end position="509"/>
    </location>
</feature>
<keyword evidence="1" id="KW-1133">Transmembrane helix</keyword>
<accession>D5MIC2</accession>
<dbReference type="STRING" id="671143.DAMO_0162"/>
<dbReference type="InterPro" id="IPR015077">
    <property type="entry name" value="DUF1858"/>
</dbReference>
<evidence type="ECO:0000259" key="2">
    <source>
        <dbReference type="Pfam" id="PF08984"/>
    </source>
</evidence>
<dbReference type="Pfam" id="PF04405">
    <property type="entry name" value="ScdA_N"/>
    <property type="match status" value="1"/>
</dbReference>
<dbReference type="KEGG" id="mox:DAMO_0162"/>
<organism evidence="3 4">
    <name type="scientific">Methylomirabilis oxygeniifera</name>
    <dbReference type="NCBI Taxonomy" id="671143"/>
    <lineage>
        <taxon>Bacteria</taxon>
        <taxon>Candidatus Methylomirabilota</taxon>
        <taxon>Candidatus Methylomirabilia</taxon>
        <taxon>Candidatus Methylomirabilales</taxon>
        <taxon>Candidatus Methylomirabilaceae</taxon>
        <taxon>Candidatus Methylomirabilis</taxon>
    </lineage>
</organism>
<feature type="transmembrane region" description="Helical" evidence="1">
    <location>
        <begin position="156"/>
        <end position="176"/>
    </location>
</feature>
<dbReference type="InterPro" id="IPR036927">
    <property type="entry name" value="Cyt_c_oxase-like_su1_sf"/>
</dbReference>
<dbReference type="SUPFAM" id="SSF140683">
    <property type="entry name" value="SP0561-like"/>
    <property type="match status" value="1"/>
</dbReference>
<dbReference type="Gene3D" id="1.20.210.10">
    <property type="entry name" value="Cytochrome c oxidase-like, subunit I domain"/>
    <property type="match status" value="1"/>
</dbReference>
<feature type="transmembrane region" description="Helical" evidence="1">
    <location>
        <begin position="188"/>
        <end position="209"/>
    </location>
</feature>
<evidence type="ECO:0000313" key="4">
    <source>
        <dbReference type="Proteomes" id="UP000006898"/>
    </source>
</evidence>
<evidence type="ECO:0000313" key="3">
    <source>
        <dbReference type="EMBL" id="CBE67272.1"/>
    </source>
</evidence>
<feature type="transmembrane region" description="Helical" evidence="1">
    <location>
        <begin position="221"/>
        <end position="242"/>
    </location>
</feature>
<dbReference type="HOGENOM" id="CLU_456118_0_0_0"/>
<reference evidence="3 4" key="1">
    <citation type="journal article" date="2010" name="Nature">
        <title>Nitrite-driven anaerobic methane oxidation by oxygenic bacteria.</title>
        <authorList>
            <person name="Ettwig K.F."/>
            <person name="Butler M.K."/>
            <person name="Le Paslier D."/>
            <person name="Pelletier E."/>
            <person name="Mangenot S."/>
            <person name="Kuypers M.M.M."/>
            <person name="Schreiber F."/>
            <person name="Dutilh B.E."/>
            <person name="Zedelius J."/>
            <person name="de Beer D."/>
            <person name="Gloerich J."/>
            <person name="Wessels H.J.C.T."/>
            <person name="van Allen T."/>
            <person name="Luesken F."/>
            <person name="Wu M."/>
            <person name="van de Pas-Schoonen K.T."/>
            <person name="Op den Camp H.J.M."/>
            <person name="Janssen-Megens E.M."/>
            <person name="Francoijs K-J."/>
            <person name="Stunnenberg H."/>
            <person name="Weissenbach J."/>
            <person name="Jetten M.S.M."/>
            <person name="Strous M."/>
        </authorList>
    </citation>
    <scope>NUCLEOTIDE SEQUENCE [LARGE SCALE GENOMIC DNA]</scope>
</reference>
<feature type="domain" description="DUF1858" evidence="2">
    <location>
        <begin position="535"/>
        <end position="584"/>
    </location>
</feature>
<dbReference type="Gene3D" id="1.10.3910.10">
    <property type="entry name" value="SP0561-like"/>
    <property type="match status" value="2"/>
</dbReference>
<dbReference type="Pfam" id="PF08984">
    <property type="entry name" value="DUF1858"/>
    <property type="match status" value="1"/>
</dbReference>
<feature type="transmembrane region" description="Helical" evidence="1">
    <location>
        <begin position="322"/>
        <end position="343"/>
    </location>
</feature>
<name>D5MIC2_METO1</name>
<dbReference type="AlphaFoldDB" id="D5MIC2"/>
<dbReference type="Proteomes" id="UP000006898">
    <property type="component" value="Chromosome"/>
</dbReference>
<dbReference type="InterPro" id="IPR019903">
    <property type="entry name" value="RIC_family"/>
</dbReference>
<feature type="transmembrane region" description="Helical" evidence="1">
    <location>
        <begin position="286"/>
        <end position="310"/>
    </location>
</feature>
<dbReference type="EMBL" id="FP565575">
    <property type="protein sequence ID" value="CBE67272.1"/>
    <property type="molecule type" value="Genomic_DNA"/>
</dbReference>
<feature type="transmembrane region" description="Helical" evidence="1">
    <location>
        <begin position="427"/>
        <end position="448"/>
    </location>
</feature>
<keyword evidence="1" id="KW-0472">Membrane</keyword>
<dbReference type="eggNOG" id="COG2846">
    <property type="taxonomic scope" value="Bacteria"/>
</dbReference>
<dbReference type="InterPro" id="IPR038062">
    <property type="entry name" value="ScdA-like_N_sf"/>
</dbReference>
<proteinExistence type="predicted"/>
<feature type="transmembrane region" description="Helical" evidence="1">
    <location>
        <begin position="254"/>
        <end position="274"/>
    </location>
</feature>
<sequence>MAAHQFTSITTVDDVVHADPALSRVLNAHGIDTCCGGSATLAEAAHVRGIDLGELLTALNRAGAPRERSAVVATEPVRPCASPACEVAASPAPAASPAVVVPAAPRPTPYVRFFAASLLFALTFGSTLGALTLATLTLPWNFLGGLSTDVAKLAHGYTQVFGFAALFIMGVAYHVIPRFKGAPLAAPGVASASFWLQTGGVLAVAVGLLVGPPVVGPAQCIGVLALLAAAASFGWVIHCSLAAGPPTPEGFERYLRAGCAWLTVAAALAVAATAGADSLQPVVWEAALWGFAGSWILGMSLRIVPVFLGLPPLSQQTSSALFGGYQLAVSAWVAVAVIDTWIVLPGARALTGVALSLMVGGFVWRLGILGSRENQTQVGDRGYEKFLVAAYVWLLGALVFTPIWSAASAMTGDPMPTLVLDFGRHAFTLGFLTQIIVGVAARLIPVFAGTPLWSTGWRDATFYLLNATIATRGLELLVEVAGLADVWPYISISGLLGVGAFAAFAGNVFMTVRARPLTVVPASSEADPLADNLVADLLTIPGALELLVSRGLRPLQNPAMREAMAPTVTLRQACRIHSIELEPLLAELGKLAAISRQA</sequence>
<keyword evidence="1" id="KW-0812">Transmembrane</keyword>
<feature type="transmembrane region" description="Helical" evidence="1">
    <location>
        <begin position="113"/>
        <end position="136"/>
    </location>
</feature>
<dbReference type="SUPFAM" id="SSF81442">
    <property type="entry name" value="Cytochrome c oxidase subunit I-like"/>
    <property type="match status" value="1"/>
</dbReference>
<feature type="transmembrane region" description="Helical" evidence="1">
    <location>
        <begin position="349"/>
        <end position="366"/>
    </location>
</feature>
<protein>
    <recommendedName>
        <fullName evidence="2">DUF1858 domain-containing protein</fullName>
    </recommendedName>
</protein>